<evidence type="ECO:0000256" key="4">
    <source>
        <dbReference type="ARBA" id="ARBA00023136"/>
    </source>
</evidence>
<keyword evidence="8" id="KW-1185">Reference proteome</keyword>
<evidence type="ECO:0000313" key="8">
    <source>
        <dbReference type="Proteomes" id="UP000006078"/>
    </source>
</evidence>
<feature type="domain" description="DUF202" evidence="6">
    <location>
        <begin position="12"/>
        <end position="74"/>
    </location>
</feature>
<dbReference type="Proteomes" id="UP000006078">
    <property type="component" value="Unassembled WGS sequence"/>
</dbReference>
<evidence type="ECO:0000259" key="6">
    <source>
        <dbReference type="Pfam" id="PF02656"/>
    </source>
</evidence>
<feature type="transmembrane region" description="Helical" evidence="5">
    <location>
        <begin position="87"/>
        <end position="109"/>
    </location>
</feature>
<feature type="transmembrane region" description="Helical" evidence="5">
    <location>
        <begin position="48"/>
        <end position="66"/>
    </location>
</feature>
<gene>
    <name evidence="7" type="ORF">HMPREF9719_00663</name>
</gene>
<keyword evidence="4 5" id="KW-0472">Membrane</keyword>
<accession>K0YH18</accession>
<evidence type="ECO:0000313" key="7">
    <source>
        <dbReference type="EMBL" id="EJZ82438.1"/>
    </source>
</evidence>
<dbReference type="Pfam" id="PF02656">
    <property type="entry name" value="DUF202"/>
    <property type="match status" value="1"/>
</dbReference>
<sequence length="114" mass="11679">MTGEASGGPGFDPGLQPERTTLSWTRMSLALLVVSALILRWLDTLGAAALVLVSGFAALACGLMAAQRRRYRAARGAIESGAPRPPLASIAAMTAGEILLGLAALAIVVGHEIL</sequence>
<dbReference type="AlphaFoldDB" id="K0YH18"/>
<dbReference type="HOGENOM" id="CLU_150487_1_1_11"/>
<dbReference type="RefSeq" id="WP_004600553.1">
    <property type="nucleotide sequence ID" value="NZ_HF541866.1"/>
</dbReference>
<protein>
    <recommendedName>
        <fullName evidence="6">DUF202 domain-containing protein</fullName>
    </recommendedName>
</protein>
<dbReference type="InterPro" id="IPR003807">
    <property type="entry name" value="DUF202"/>
</dbReference>
<proteinExistence type="predicted"/>
<dbReference type="EMBL" id="AHAE01000032">
    <property type="protein sequence ID" value="EJZ82438.1"/>
    <property type="molecule type" value="Genomic_DNA"/>
</dbReference>
<organism evidence="7 8">
    <name type="scientific">Corynebacterium otitidis ATCC 51513</name>
    <dbReference type="NCBI Taxonomy" id="883169"/>
    <lineage>
        <taxon>Bacteria</taxon>
        <taxon>Bacillati</taxon>
        <taxon>Actinomycetota</taxon>
        <taxon>Actinomycetes</taxon>
        <taxon>Mycobacteriales</taxon>
        <taxon>Corynebacteriaceae</taxon>
        <taxon>Corynebacterium</taxon>
    </lineage>
</organism>
<dbReference type="GO" id="GO:0012505">
    <property type="term" value="C:endomembrane system"/>
    <property type="evidence" value="ECO:0007669"/>
    <property type="project" value="UniProtKB-SubCell"/>
</dbReference>
<keyword evidence="2 5" id="KW-0812">Transmembrane</keyword>
<comment type="caution">
    <text evidence="7">The sequence shown here is derived from an EMBL/GenBank/DDBJ whole genome shotgun (WGS) entry which is preliminary data.</text>
</comment>
<evidence type="ECO:0000256" key="2">
    <source>
        <dbReference type="ARBA" id="ARBA00022692"/>
    </source>
</evidence>
<dbReference type="STRING" id="29321.AAV33_00285"/>
<evidence type="ECO:0000256" key="1">
    <source>
        <dbReference type="ARBA" id="ARBA00004127"/>
    </source>
</evidence>
<keyword evidence="3 5" id="KW-1133">Transmembrane helix</keyword>
<evidence type="ECO:0000256" key="3">
    <source>
        <dbReference type="ARBA" id="ARBA00022989"/>
    </source>
</evidence>
<name>K0YH18_9CORY</name>
<reference evidence="7 8" key="1">
    <citation type="submission" date="2012-08" db="EMBL/GenBank/DDBJ databases">
        <title>The Genome Sequence of Turicella otitidis ATCC 51513.</title>
        <authorList>
            <consortium name="The Broad Institute Genome Sequencing Platform"/>
            <person name="Earl A."/>
            <person name="Ward D."/>
            <person name="Feldgarden M."/>
            <person name="Gevers D."/>
            <person name="Huys G."/>
            <person name="Walker B."/>
            <person name="Young S.K."/>
            <person name="Zeng Q."/>
            <person name="Gargeya S."/>
            <person name="Fitzgerald M."/>
            <person name="Haas B."/>
            <person name="Abouelleil A."/>
            <person name="Alvarado L."/>
            <person name="Arachchi H.M."/>
            <person name="Berlin A.M."/>
            <person name="Chapman S.B."/>
            <person name="Goldberg J."/>
            <person name="Griggs A."/>
            <person name="Gujja S."/>
            <person name="Hansen M."/>
            <person name="Howarth C."/>
            <person name="Imamovic A."/>
            <person name="Larimer J."/>
            <person name="McCowen C."/>
            <person name="Montmayeur A."/>
            <person name="Murphy C."/>
            <person name="Neiman D."/>
            <person name="Pearson M."/>
            <person name="Priest M."/>
            <person name="Roberts A."/>
            <person name="Saif S."/>
            <person name="Shea T."/>
            <person name="Sisk P."/>
            <person name="Sykes S."/>
            <person name="Wortman J."/>
            <person name="Nusbaum C."/>
            <person name="Birren B."/>
        </authorList>
    </citation>
    <scope>NUCLEOTIDE SEQUENCE [LARGE SCALE GENOMIC DNA]</scope>
    <source>
        <strain evidence="7 8">ATCC 51513</strain>
    </source>
</reference>
<evidence type="ECO:0000256" key="5">
    <source>
        <dbReference type="SAM" id="Phobius"/>
    </source>
</evidence>
<comment type="subcellular location">
    <subcellularLocation>
        <location evidence="1">Endomembrane system</location>
        <topology evidence="1">Multi-pass membrane protein</topology>
    </subcellularLocation>
</comment>
<dbReference type="eggNOG" id="COG2149">
    <property type="taxonomic scope" value="Bacteria"/>
</dbReference>